<reference evidence="2" key="1">
    <citation type="journal article" date="2014" name="Int. J. Syst. Evol. Microbiol.">
        <title>Complete genome sequence of Corynebacterium casei LMG S-19264T (=DSM 44701T), isolated from a smear-ripened cheese.</title>
        <authorList>
            <consortium name="US DOE Joint Genome Institute (JGI-PGF)"/>
            <person name="Walter F."/>
            <person name="Albersmeier A."/>
            <person name="Kalinowski J."/>
            <person name="Ruckert C."/>
        </authorList>
    </citation>
    <scope>NUCLEOTIDE SEQUENCE</scope>
    <source>
        <strain evidence="2">CGMCC 1.15880</strain>
    </source>
</reference>
<feature type="domain" description="CSD" evidence="1">
    <location>
        <begin position="2"/>
        <end position="67"/>
    </location>
</feature>
<dbReference type="EMBL" id="BMKA01000002">
    <property type="protein sequence ID" value="GGA13818.1"/>
    <property type="molecule type" value="Genomic_DNA"/>
</dbReference>
<dbReference type="InterPro" id="IPR002059">
    <property type="entry name" value="CSP_DNA-bd"/>
</dbReference>
<proteinExistence type="predicted"/>
<name>A0A916QVA9_9RHOB</name>
<dbReference type="InterPro" id="IPR012340">
    <property type="entry name" value="NA-bd_OB-fold"/>
</dbReference>
<dbReference type="Gene3D" id="2.40.50.140">
    <property type="entry name" value="Nucleic acid-binding proteins"/>
    <property type="match status" value="2"/>
</dbReference>
<dbReference type="RefSeq" id="WP_229678450.1">
    <property type="nucleotide sequence ID" value="NZ_BMKA01000002.1"/>
</dbReference>
<sequence length="172" mass="18887">MIKTGNVKWFDSTKGFGFITDDEGGRDILLHANVLRNHGHSSVVEGTRIDVEVAESARGLQAVEILQLDLPDAESDVVLRGVPELGIDLSTLQSDEPLTPSRVKWFDKVKGFGFVNLFGSTEDVFVHMEVLRAYGLAELAQGEAICVRTAQGPRGRMAIEVRAWDYEASQDA</sequence>
<dbReference type="CDD" id="cd04458">
    <property type="entry name" value="CSP_CDS"/>
    <property type="match status" value="2"/>
</dbReference>
<dbReference type="AlphaFoldDB" id="A0A916QVA9"/>
<dbReference type="PROSITE" id="PS51857">
    <property type="entry name" value="CSD_2"/>
    <property type="match status" value="1"/>
</dbReference>
<dbReference type="SUPFAM" id="SSF50249">
    <property type="entry name" value="Nucleic acid-binding proteins"/>
    <property type="match status" value="2"/>
</dbReference>
<dbReference type="Proteomes" id="UP000628017">
    <property type="component" value="Unassembled WGS sequence"/>
</dbReference>
<dbReference type="SMART" id="SM00357">
    <property type="entry name" value="CSP"/>
    <property type="match status" value="2"/>
</dbReference>
<reference evidence="2" key="2">
    <citation type="submission" date="2020-09" db="EMBL/GenBank/DDBJ databases">
        <authorList>
            <person name="Sun Q."/>
            <person name="Zhou Y."/>
        </authorList>
    </citation>
    <scope>NUCLEOTIDE SEQUENCE</scope>
    <source>
        <strain evidence="2">CGMCC 1.15880</strain>
    </source>
</reference>
<dbReference type="GO" id="GO:0005829">
    <property type="term" value="C:cytosol"/>
    <property type="evidence" value="ECO:0007669"/>
    <property type="project" value="UniProtKB-ARBA"/>
</dbReference>
<protein>
    <submittedName>
        <fullName evidence="2">Cold-shock protein</fullName>
    </submittedName>
</protein>
<dbReference type="PANTHER" id="PTHR46565:SF20">
    <property type="entry name" value="COLD SHOCK DOMAIN-CONTAINING PROTEIN 4"/>
    <property type="match status" value="1"/>
</dbReference>
<evidence type="ECO:0000313" key="2">
    <source>
        <dbReference type="EMBL" id="GGA13818.1"/>
    </source>
</evidence>
<dbReference type="Pfam" id="PF00313">
    <property type="entry name" value="CSD"/>
    <property type="match status" value="2"/>
</dbReference>
<comment type="caution">
    <text evidence="2">The sequence shown here is derived from an EMBL/GenBank/DDBJ whole genome shotgun (WGS) entry which is preliminary data.</text>
</comment>
<evidence type="ECO:0000259" key="1">
    <source>
        <dbReference type="PROSITE" id="PS51857"/>
    </source>
</evidence>
<dbReference type="GO" id="GO:0003676">
    <property type="term" value="F:nucleic acid binding"/>
    <property type="evidence" value="ECO:0007669"/>
    <property type="project" value="InterPro"/>
</dbReference>
<gene>
    <name evidence="2" type="ORF">GCM10011498_12310</name>
</gene>
<organism evidence="2 3">
    <name type="scientific">Neptunicoccus cionae</name>
    <dbReference type="NCBI Taxonomy" id="2035344"/>
    <lineage>
        <taxon>Bacteria</taxon>
        <taxon>Pseudomonadati</taxon>
        <taxon>Pseudomonadota</taxon>
        <taxon>Alphaproteobacteria</taxon>
        <taxon>Rhodobacterales</taxon>
        <taxon>Paracoccaceae</taxon>
        <taxon>Neptunicoccus</taxon>
    </lineage>
</organism>
<evidence type="ECO:0000313" key="3">
    <source>
        <dbReference type="Proteomes" id="UP000628017"/>
    </source>
</evidence>
<dbReference type="InterPro" id="IPR011129">
    <property type="entry name" value="CSD"/>
</dbReference>
<accession>A0A916QVA9</accession>
<keyword evidence="3" id="KW-1185">Reference proteome</keyword>
<dbReference type="PANTHER" id="PTHR46565">
    <property type="entry name" value="COLD SHOCK DOMAIN PROTEIN 2"/>
    <property type="match status" value="1"/>
</dbReference>
<dbReference type="PRINTS" id="PR00050">
    <property type="entry name" value="COLDSHOCK"/>
</dbReference>